<reference evidence="1 2" key="1">
    <citation type="submission" date="2020-03" db="EMBL/GenBank/DDBJ databases">
        <title>Soil Listeria distribution.</title>
        <authorList>
            <person name="Liao J."/>
            <person name="Wiedmann M."/>
        </authorList>
    </citation>
    <scope>NUCLEOTIDE SEQUENCE [LARGE SCALE GENOMIC DNA]</scope>
    <source>
        <strain evidence="1 2">FSL L7-1299</strain>
    </source>
</reference>
<gene>
    <name evidence="1" type="ORF">HB904_03770</name>
</gene>
<dbReference type="AlphaFoldDB" id="A0A842ABG2"/>
<dbReference type="Proteomes" id="UP000574104">
    <property type="component" value="Unassembled WGS sequence"/>
</dbReference>
<dbReference type="RefSeq" id="WP_185434186.1">
    <property type="nucleotide sequence ID" value="NZ_JAARSH010000002.1"/>
</dbReference>
<organism evidence="1 2">
    <name type="scientific">Listeria booriae</name>
    <dbReference type="NCBI Taxonomy" id="1552123"/>
    <lineage>
        <taxon>Bacteria</taxon>
        <taxon>Bacillati</taxon>
        <taxon>Bacillota</taxon>
        <taxon>Bacilli</taxon>
        <taxon>Bacillales</taxon>
        <taxon>Listeriaceae</taxon>
        <taxon>Listeria</taxon>
    </lineage>
</organism>
<comment type="caution">
    <text evidence="1">The sequence shown here is derived from an EMBL/GenBank/DDBJ whole genome shotgun (WGS) entry which is preliminary data.</text>
</comment>
<dbReference type="EMBL" id="JAARSH010000002">
    <property type="protein sequence ID" value="MBC1615289.1"/>
    <property type="molecule type" value="Genomic_DNA"/>
</dbReference>
<evidence type="ECO:0000313" key="1">
    <source>
        <dbReference type="EMBL" id="MBC1615289.1"/>
    </source>
</evidence>
<accession>A0A842ABG2</accession>
<sequence>MKIDESSILLAKVVDCGKIDMEGLDITLIEYKLKLLEGEKEFFVQFTDASFDTPYMELIPSLSTDLIAMDVDDYDYGMKTYYDLLSCCIMTSDGESQETIREYVEGMNIDALKLPFKLELDYYPVQKDSFSFSDELPTEYLIKKNDLYFCGWLEYPESPIFSSTEKPQSFIILEVASFFAAKFDGEIIVEKPESEGKEQFYDN</sequence>
<protein>
    <submittedName>
        <fullName evidence="1">Uncharacterized protein</fullName>
    </submittedName>
</protein>
<evidence type="ECO:0000313" key="2">
    <source>
        <dbReference type="Proteomes" id="UP000574104"/>
    </source>
</evidence>
<proteinExistence type="predicted"/>
<name>A0A842ABG2_9LIST</name>